<feature type="binding site" description="in other chain" evidence="8">
    <location>
        <position position="136"/>
    </location>
    <ligand>
        <name>IMP</name>
        <dbReference type="ChEBI" id="CHEBI:58053"/>
        <note>ligand shared between dimeric partners</note>
    </ligand>
</feature>
<dbReference type="Gene3D" id="3.40.440.10">
    <property type="entry name" value="Adenylosuccinate Synthetase, subunit A, domain 1"/>
    <property type="match status" value="1"/>
</dbReference>
<feature type="binding site" evidence="8">
    <location>
        <position position="306"/>
    </location>
    <ligand>
        <name>GTP</name>
        <dbReference type="ChEBI" id="CHEBI:37565"/>
    </ligand>
</feature>
<dbReference type="NCBIfam" id="TIGR00184">
    <property type="entry name" value="purA"/>
    <property type="match status" value="1"/>
</dbReference>
<dbReference type="Gene3D" id="3.90.170.10">
    <property type="entry name" value="Adenylosuccinate Synthetase, subunit A, domain 3"/>
    <property type="match status" value="1"/>
</dbReference>
<dbReference type="EC" id="6.3.4.4" evidence="8"/>
<dbReference type="HAMAP" id="MF_00011">
    <property type="entry name" value="Adenylosucc_synth"/>
    <property type="match status" value="1"/>
</dbReference>
<dbReference type="EMBL" id="LCAG01000003">
    <property type="protein sequence ID" value="KKR87705.1"/>
    <property type="molecule type" value="Genomic_DNA"/>
</dbReference>
<comment type="caution">
    <text evidence="9">The sequence shown here is derived from an EMBL/GenBank/DDBJ whole genome shotgun (WGS) entry which is preliminary data.</text>
</comment>
<evidence type="ECO:0000256" key="3">
    <source>
        <dbReference type="ARBA" id="ARBA00022723"/>
    </source>
</evidence>
<dbReference type="PANTHER" id="PTHR11846">
    <property type="entry name" value="ADENYLOSUCCINATE SYNTHETASE"/>
    <property type="match status" value="1"/>
</dbReference>
<feature type="binding site" evidence="8">
    <location>
        <begin position="49"/>
        <end position="51"/>
    </location>
    <ligand>
        <name>GTP</name>
        <dbReference type="ChEBI" id="CHEBI:37565"/>
    </ligand>
</feature>
<comment type="catalytic activity">
    <reaction evidence="8">
        <text>IMP + L-aspartate + GTP = N(6)-(1,2-dicarboxyethyl)-AMP + GDP + phosphate + 2 H(+)</text>
        <dbReference type="Rhea" id="RHEA:15753"/>
        <dbReference type="ChEBI" id="CHEBI:15378"/>
        <dbReference type="ChEBI" id="CHEBI:29991"/>
        <dbReference type="ChEBI" id="CHEBI:37565"/>
        <dbReference type="ChEBI" id="CHEBI:43474"/>
        <dbReference type="ChEBI" id="CHEBI:57567"/>
        <dbReference type="ChEBI" id="CHEBI:58053"/>
        <dbReference type="ChEBI" id="CHEBI:58189"/>
        <dbReference type="EC" id="6.3.4.4"/>
    </reaction>
</comment>
<dbReference type="Proteomes" id="UP000034854">
    <property type="component" value="Unassembled WGS sequence"/>
</dbReference>
<dbReference type="PANTHER" id="PTHR11846:SF0">
    <property type="entry name" value="ADENYLOSUCCINATE SYNTHETASE"/>
    <property type="match status" value="1"/>
</dbReference>
<dbReference type="SMART" id="SM00788">
    <property type="entry name" value="Adenylsucc_synt"/>
    <property type="match status" value="1"/>
</dbReference>
<evidence type="ECO:0000256" key="7">
    <source>
        <dbReference type="ARBA" id="ARBA00023134"/>
    </source>
</evidence>
<evidence type="ECO:0000256" key="4">
    <source>
        <dbReference type="ARBA" id="ARBA00022741"/>
    </source>
</evidence>
<dbReference type="InterPro" id="IPR027417">
    <property type="entry name" value="P-loop_NTPase"/>
</dbReference>
<keyword evidence="8" id="KW-0963">Cytoplasm</keyword>
<dbReference type="Pfam" id="PF00709">
    <property type="entry name" value="Adenylsucc_synt"/>
    <property type="match status" value="1"/>
</dbReference>
<organism evidence="9 10">
    <name type="scientific">Candidatus Curtissbacteria bacterium GW2011_GWA1_41_11</name>
    <dbReference type="NCBI Taxonomy" id="1618409"/>
    <lineage>
        <taxon>Bacteria</taxon>
        <taxon>Candidatus Curtissiibacteriota</taxon>
    </lineage>
</organism>
<name>A0A0G0WTE1_9BACT</name>
<feature type="binding site" evidence="8">
    <location>
        <position position="49"/>
    </location>
    <ligand>
        <name>Mg(2+)</name>
        <dbReference type="ChEBI" id="CHEBI:18420"/>
    </ligand>
</feature>
<dbReference type="FunFam" id="3.90.170.10:FF:000001">
    <property type="entry name" value="Adenylosuccinate synthetase"/>
    <property type="match status" value="1"/>
</dbReference>
<feature type="binding site" evidence="8">
    <location>
        <position position="22"/>
    </location>
    <ligand>
        <name>Mg(2+)</name>
        <dbReference type="ChEBI" id="CHEBI:18420"/>
    </ligand>
</feature>
<dbReference type="NCBIfam" id="NF002223">
    <property type="entry name" value="PRK01117.1"/>
    <property type="match status" value="1"/>
</dbReference>
<evidence type="ECO:0000256" key="1">
    <source>
        <dbReference type="ARBA" id="ARBA00011738"/>
    </source>
</evidence>
<comment type="cofactor">
    <cofactor evidence="8">
        <name>Mg(2+)</name>
        <dbReference type="ChEBI" id="CHEBI:18420"/>
    </cofactor>
    <text evidence="8">Binds 1 Mg(2+) ion per subunit.</text>
</comment>
<keyword evidence="7 8" id="KW-0342">GTP-binding</keyword>
<gene>
    <name evidence="8" type="primary">purA</name>
    <name evidence="9" type="ORF">UU34_C0003G0047</name>
</gene>
<evidence type="ECO:0000256" key="5">
    <source>
        <dbReference type="ARBA" id="ARBA00022755"/>
    </source>
</evidence>
<feature type="binding site" evidence="8">
    <location>
        <begin position="300"/>
        <end position="306"/>
    </location>
    <ligand>
        <name>substrate</name>
    </ligand>
</feature>
<evidence type="ECO:0000313" key="9">
    <source>
        <dbReference type="EMBL" id="KKR87705.1"/>
    </source>
</evidence>
<dbReference type="UniPathway" id="UPA00075">
    <property type="reaction ID" value="UER00335"/>
</dbReference>
<proteinExistence type="inferred from homology"/>
<comment type="caution">
    <text evidence="8">Lacks conserved residue(s) required for the propagation of feature annotation.</text>
</comment>
<feature type="binding site" description="in other chain" evidence="8">
    <location>
        <position position="304"/>
    </location>
    <ligand>
        <name>IMP</name>
        <dbReference type="ChEBI" id="CHEBI:58053"/>
        <note>ligand shared between dimeric partners</note>
    </ligand>
</feature>
<dbReference type="GO" id="GO:0044208">
    <property type="term" value="P:'de novo' AMP biosynthetic process"/>
    <property type="evidence" value="ECO:0007669"/>
    <property type="project" value="UniProtKB-UniRule"/>
</dbReference>
<feature type="active site" description="Proton acceptor" evidence="8">
    <location>
        <position position="22"/>
    </location>
</feature>
<evidence type="ECO:0000256" key="6">
    <source>
        <dbReference type="ARBA" id="ARBA00022842"/>
    </source>
</evidence>
<dbReference type="InterPro" id="IPR042111">
    <property type="entry name" value="Adenylosuccinate_synth_dom3"/>
</dbReference>
<comment type="pathway">
    <text evidence="8">Purine metabolism; AMP biosynthesis via de novo pathway; AMP from IMP: step 1/2.</text>
</comment>
<feature type="binding site" evidence="8">
    <location>
        <begin position="332"/>
        <end position="334"/>
    </location>
    <ligand>
        <name>GTP</name>
        <dbReference type="ChEBI" id="CHEBI:37565"/>
    </ligand>
</feature>
<keyword evidence="4 8" id="KW-0547">Nucleotide-binding</keyword>
<evidence type="ECO:0000256" key="8">
    <source>
        <dbReference type="HAMAP-Rule" id="MF_00011"/>
    </source>
</evidence>
<dbReference type="InterPro" id="IPR042109">
    <property type="entry name" value="Adenylosuccinate_synth_dom1"/>
</dbReference>
<dbReference type="GO" id="GO:0000287">
    <property type="term" value="F:magnesium ion binding"/>
    <property type="evidence" value="ECO:0007669"/>
    <property type="project" value="UniProtKB-UniRule"/>
</dbReference>
<dbReference type="SUPFAM" id="SSF52540">
    <property type="entry name" value="P-loop containing nucleoside triphosphate hydrolases"/>
    <property type="match status" value="1"/>
</dbReference>
<dbReference type="PATRIC" id="fig|1618409.3.peg.341"/>
<dbReference type="InterPro" id="IPR001114">
    <property type="entry name" value="Adenylosuccinate_synthetase"/>
</dbReference>
<comment type="similarity">
    <text evidence="8">Belongs to the adenylosuccinate synthetase family.</text>
</comment>
<dbReference type="GO" id="GO:0004019">
    <property type="term" value="F:adenylosuccinate synthase activity"/>
    <property type="evidence" value="ECO:0007669"/>
    <property type="project" value="UniProtKB-UniRule"/>
</dbReference>
<feature type="binding site" description="in other chain" evidence="8">
    <location>
        <position position="240"/>
    </location>
    <ligand>
        <name>IMP</name>
        <dbReference type="ChEBI" id="CHEBI:58053"/>
        <note>ligand shared between dimeric partners</note>
    </ligand>
</feature>
<comment type="function">
    <text evidence="8">Plays an important role in the de novo pathway of purine nucleotide biosynthesis. Catalyzes the first committed step in the biosynthesis of AMP from IMP.</text>
</comment>
<evidence type="ECO:0000256" key="2">
    <source>
        <dbReference type="ARBA" id="ARBA00022598"/>
    </source>
</evidence>
<dbReference type="GO" id="GO:0005737">
    <property type="term" value="C:cytoplasm"/>
    <property type="evidence" value="ECO:0007669"/>
    <property type="project" value="UniProtKB-SubCell"/>
</dbReference>
<keyword evidence="2 8" id="KW-0436">Ligase</keyword>
<dbReference type="GO" id="GO:0046040">
    <property type="term" value="P:IMP metabolic process"/>
    <property type="evidence" value="ECO:0007669"/>
    <property type="project" value="TreeGrafter"/>
</dbReference>
<comment type="subcellular location">
    <subcellularLocation>
        <location evidence="8">Cytoplasm</location>
    </subcellularLocation>
</comment>
<evidence type="ECO:0000313" key="10">
    <source>
        <dbReference type="Proteomes" id="UP000034854"/>
    </source>
</evidence>
<feature type="active site" description="Proton donor" evidence="8">
    <location>
        <position position="50"/>
    </location>
</feature>
<feature type="binding site" description="in other chain" evidence="8">
    <location>
        <position position="225"/>
    </location>
    <ligand>
        <name>IMP</name>
        <dbReference type="ChEBI" id="CHEBI:58053"/>
        <note>ligand shared between dimeric partners</note>
    </ligand>
</feature>
<accession>A0A0G0WTE1</accession>
<dbReference type="CDD" id="cd03108">
    <property type="entry name" value="AdSS"/>
    <property type="match status" value="1"/>
</dbReference>
<keyword evidence="3 8" id="KW-0479">Metal-binding</keyword>
<protein>
    <recommendedName>
        <fullName evidence="8">Adenylosuccinate synthetase</fullName>
        <shortName evidence="8">AMPSase</shortName>
        <shortName evidence="8">AdSS</shortName>
        <ecNumber evidence="8">6.3.4.4</ecNumber>
    </recommendedName>
    <alternativeName>
        <fullName evidence="8">IMP--aspartate ligase</fullName>
    </alternativeName>
</protein>
<dbReference type="Gene3D" id="1.10.300.10">
    <property type="entry name" value="Adenylosuccinate Synthetase, subunit A, domain 2"/>
    <property type="match status" value="1"/>
</dbReference>
<dbReference type="GO" id="GO:0005525">
    <property type="term" value="F:GTP binding"/>
    <property type="evidence" value="ECO:0007669"/>
    <property type="project" value="UniProtKB-UniRule"/>
</dbReference>
<sequence>MKSASLKSWQGTTAVIGVDWGDSGKGRLIDDLATRADTVARYSGGSNTGHTIENDLGSFKFHIIPSGILNSKAKCLIGRNVAVNLQSLTLEMADLDKKGISYENLIIDENASLTMPWHMLRDGLSESMRREKIGTTKNGVGPTYADRTERVGLLVKDLISEDFKQKLDREIEIQNKFFNLKLNAAVILKTYQKHTEKIKPYIGRTIPYLKNSIKRGKNVLFEGAQGWLLDIDAGTYPFVTSSNPGIVGIARSFDLHPSAINNVIGITKAYTTRVGAGPMPTKISGEIASVIVTKGAEIGTTTGRVRDPGWLDLVLIREAIDANGINAMAVTKLDVLTGFKTIKVAIRYKNKKSGKLVDFVSLDSESIKNYQPVYKEFPGWKEDIRSIRNFQSLPKNAKTYIKTIENELKVPVKFISVGPKRGEVIYV</sequence>
<keyword evidence="6 8" id="KW-0460">Magnesium</keyword>
<comment type="subunit">
    <text evidence="1 8">Homodimer.</text>
</comment>
<dbReference type="InterPro" id="IPR042110">
    <property type="entry name" value="Adenylosuccinate_synth_dom2"/>
</dbReference>
<feature type="binding site" evidence="8">
    <location>
        <begin position="416"/>
        <end position="418"/>
    </location>
    <ligand>
        <name>GTP</name>
        <dbReference type="ChEBI" id="CHEBI:37565"/>
    </ligand>
</feature>
<dbReference type="AlphaFoldDB" id="A0A0G0WTE1"/>
<reference evidence="9 10" key="1">
    <citation type="journal article" date="2015" name="Nature">
        <title>rRNA introns, odd ribosomes, and small enigmatic genomes across a large radiation of phyla.</title>
        <authorList>
            <person name="Brown C.T."/>
            <person name="Hug L.A."/>
            <person name="Thomas B.C."/>
            <person name="Sharon I."/>
            <person name="Castelle C.J."/>
            <person name="Singh A."/>
            <person name="Wilkins M.J."/>
            <person name="Williams K.H."/>
            <person name="Banfield J.F."/>
        </authorList>
    </citation>
    <scope>NUCLEOTIDE SEQUENCE [LARGE SCALE GENOMIC DNA]</scope>
</reference>
<keyword evidence="5 8" id="KW-0658">Purine biosynthesis</keyword>
<feature type="binding site" evidence="8">
    <location>
        <position position="150"/>
    </location>
    <ligand>
        <name>IMP</name>
        <dbReference type="ChEBI" id="CHEBI:58053"/>
        <note>ligand shared between dimeric partners</note>
    </ligand>
</feature>